<protein>
    <submittedName>
        <fullName evidence="3">Universal stress protein</fullName>
    </submittedName>
</protein>
<dbReference type="PANTHER" id="PTHR46268">
    <property type="entry name" value="STRESS RESPONSE PROTEIN NHAX"/>
    <property type="match status" value="1"/>
</dbReference>
<keyword evidence="4" id="KW-1185">Reference proteome</keyword>
<dbReference type="AlphaFoldDB" id="A0A4R9BQX8"/>
<dbReference type="Gene3D" id="3.40.50.12370">
    <property type="match status" value="1"/>
</dbReference>
<name>A0A4R9BQX8_9MICO</name>
<dbReference type="Pfam" id="PF00582">
    <property type="entry name" value="Usp"/>
    <property type="match status" value="2"/>
</dbReference>
<reference evidence="3 4" key="1">
    <citation type="submission" date="2019-03" db="EMBL/GenBank/DDBJ databases">
        <title>Genomics of glacier-inhabiting Cryobacterium strains.</title>
        <authorList>
            <person name="Liu Q."/>
            <person name="Xin Y.-H."/>
        </authorList>
    </citation>
    <scope>NUCLEOTIDE SEQUENCE [LARGE SCALE GENOMIC DNA]</scope>
    <source>
        <strain evidence="3 4">Sr54</strain>
    </source>
</reference>
<dbReference type="Proteomes" id="UP000297626">
    <property type="component" value="Unassembled WGS sequence"/>
</dbReference>
<evidence type="ECO:0000259" key="2">
    <source>
        <dbReference type="Pfam" id="PF00582"/>
    </source>
</evidence>
<comment type="caution">
    <text evidence="3">The sequence shown here is derived from an EMBL/GenBank/DDBJ whole genome shotgun (WGS) entry which is preliminary data.</text>
</comment>
<feature type="domain" description="UspA" evidence="2">
    <location>
        <begin position="130"/>
        <end position="261"/>
    </location>
</feature>
<sequence>MRLARAPGAELDVVLVLNAGDRATLTPADPGYDRLLLETAEAWLAEALTLVPAGISVHTHLEHADSFTRGLLAAAARLQANLIVVGAATHGLLGRFAIGSVAGGLLHSAHVPVALAPEGSRVMGTDEPIGRVTCAVGTKPGADGLLAAGIRLARTVDAPLRLVSLVAIDRPGTDAQTIQLATDHAKGVLDYATDHLVDGVKVTASVASGTTIEHAVRGLYWDPAEVCLVGSSRLAQPHRLFLGSIAAKMLRELPVPLIVVPRDFNVLPDFTETDFTETVEE</sequence>
<organism evidence="3 4">
    <name type="scientific">Cryobacterium serini</name>
    <dbReference type="NCBI Taxonomy" id="1259201"/>
    <lineage>
        <taxon>Bacteria</taxon>
        <taxon>Bacillati</taxon>
        <taxon>Actinomycetota</taxon>
        <taxon>Actinomycetes</taxon>
        <taxon>Micrococcales</taxon>
        <taxon>Microbacteriaceae</taxon>
        <taxon>Cryobacterium</taxon>
    </lineage>
</organism>
<dbReference type="CDD" id="cd00293">
    <property type="entry name" value="USP-like"/>
    <property type="match status" value="1"/>
</dbReference>
<dbReference type="InterPro" id="IPR006016">
    <property type="entry name" value="UspA"/>
</dbReference>
<dbReference type="PANTHER" id="PTHR46268:SF6">
    <property type="entry name" value="UNIVERSAL STRESS PROTEIN UP12"/>
    <property type="match status" value="1"/>
</dbReference>
<gene>
    <name evidence="3" type="ORF">E3T51_06440</name>
</gene>
<dbReference type="EMBL" id="SOHN01000009">
    <property type="protein sequence ID" value="TFD88960.1"/>
    <property type="molecule type" value="Genomic_DNA"/>
</dbReference>
<evidence type="ECO:0000256" key="1">
    <source>
        <dbReference type="ARBA" id="ARBA00008791"/>
    </source>
</evidence>
<proteinExistence type="inferred from homology"/>
<evidence type="ECO:0000313" key="3">
    <source>
        <dbReference type="EMBL" id="TFD88960.1"/>
    </source>
</evidence>
<accession>A0A4R9BQX8</accession>
<comment type="similarity">
    <text evidence="1">Belongs to the universal stress protein A family.</text>
</comment>
<evidence type="ECO:0000313" key="4">
    <source>
        <dbReference type="Proteomes" id="UP000297626"/>
    </source>
</evidence>
<dbReference type="SUPFAM" id="SSF52402">
    <property type="entry name" value="Adenine nucleotide alpha hydrolases-like"/>
    <property type="match status" value="2"/>
</dbReference>
<feature type="domain" description="UspA" evidence="2">
    <location>
        <begin position="2"/>
        <end position="116"/>
    </location>
</feature>